<dbReference type="EMBL" id="CP017562">
    <property type="protein sequence ID" value="APA89018.1"/>
    <property type="molecule type" value="Genomic_DNA"/>
</dbReference>
<dbReference type="Pfam" id="PF00487">
    <property type="entry name" value="FA_desaturase"/>
    <property type="match status" value="1"/>
</dbReference>
<proteinExistence type="predicted"/>
<keyword evidence="1" id="KW-1133">Transmembrane helix</keyword>
<name>A0A1I9YS23_9BURK</name>
<keyword evidence="1" id="KW-0812">Transmembrane</keyword>
<sequence>MNSSAVIQDQDLIRSAFPDWDTIHHAMTSPDVIHVVVDIVFDWTSIAAAMLILHRLGWWSAPAIVAWVGNRQRALGNLLHDAAHRNLARSCRLNDVLAHLFIAPALFNSLALYRELHARHHAWLGDPARDPDYIAVRPNPGDRWWQPFFKVLLAPATWLSSTFGHLHLSRLSWMQRFGMVAWWAAVLGAMTLVWGIHAAALFFGTWMLARASIFHAITAFRELCDHFGLERGGIFSYTRDVSSRSLWRRIIHPHNNGYHLTHHLMPSIPYHRLAHAQRELLTLPAFAGAASVCHAYFRGPDAVVREWEVHGGENVAA</sequence>
<dbReference type="InterPro" id="IPR012171">
    <property type="entry name" value="Fatty_acid_desaturase"/>
</dbReference>
<evidence type="ECO:0000313" key="3">
    <source>
        <dbReference type="EMBL" id="APA89018.1"/>
    </source>
</evidence>
<feature type="transmembrane region" description="Helical" evidence="1">
    <location>
        <begin position="180"/>
        <end position="208"/>
    </location>
</feature>
<feature type="domain" description="Fatty acid desaturase" evidence="2">
    <location>
        <begin position="57"/>
        <end position="284"/>
    </location>
</feature>
<dbReference type="KEGG" id="pspw:BJG93_27550"/>
<keyword evidence="3" id="KW-0560">Oxidoreductase</keyword>
<dbReference type="GO" id="GO:0016717">
    <property type="term" value="F:oxidoreductase activity, acting on paired donors, with oxidation of a pair of donors resulting in the reduction of molecular oxygen to two molecules of water"/>
    <property type="evidence" value="ECO:0007669"/>
    <property type="project" value="TreeGrafter"/>
</dbReference>
<dbReference type="OrthoDB" id="9800167at2"/>
<accession>A0A1I9YS23</accession>
<dbReference type="AlphaFoldDB" id="A0A1I9YS23"/>
<evidence type="ECO:0000313" key="4">
    <source>
        <dbReference type="Proteomes" id="UP000179860"/>
    </source>
</evidence>
<evidence type="ECO:0000259" key="2">
    <source>
        <dbReference type="Pfam" id="PF00487"/>
    </source>
</evidence>
<dbReference type="InterPro" id="IPR005804">
    <property type="entry name" value="FA_desaturase_dom"/>
</dbReference>
<keyword evidence="4" id="KW-1185">Reference proteome</keyword>
<reference evidence="3" key="1">
    <citation type="submission" date="2016-09" db="EMBL/GenBank/DDBJ databases">
        <title>The Complete Genome of Burkholderia sprentiae wsm5005.</title>
        <authorList>
            <person name="De Meyer S."/>
            <person name="Wang P."/>
            <person name="Terpolilli J."/>
        </authorList>
    </citation>
    <scope>NUCLEOTIDE SEQUENCE [LARGE SCALE GENOMIC DNA]</scope>
    <source>
        <strain evidence="3">WSM5005</strain>
    </source>
</reference>
<dbReference type="Proteomes" id="UP000179860">
    <property type="component" value="Chromosome 2"/>
</dbReference>
<protein>
    <submittedName>
        <fullName evidence="3">Fatty acid desaturase</fullName>
        <ecNumber evidence="3">1.14.19.-</ecNumber>
    </submittedName>
</protein>
<keyword evidence="1" id="KW-0472">Membrane</keyword>
<dbReference type="RefSeq" id="WP_027196531.1">
    <property type="nucleotide sequence ID" value="NZ_CP017562.2"/>
</dbReference>
<reference evidence="3" key="2">
    <citation type="submission" date="2021-06" db="EMBL/GenBank/DDBJ databases">
        <authorList>
            <person name="Rogers T.H."/>
            <person name="Ramsay J.P."/>
            <person name="Wang P."/>
            <person name="Terpolilli J."/>
        </authorList>
    </citation>
    <scope>NUCLEOTIDE SEQUENCE</scope>
    <source>
        <strain evidence="3">WSM5005</strain>
    </source>
</reference>
<dbReference type="GO" id="GO:0008610">
    <property type="term" value="P:lipid biosynthetic process"/>
    <property type="evidence" value="ECO:0007669"/>
    <property type="project" value="UniProtKB-ARBA"/>
</dbReference>
<dbReference type="EC" id="1.14.19.-" evidence="3"/>
<dbReference type="PANTHER" id="PTHR19353">
    <property type="entry name" value="FATTY ACID DESATURASE 2"/>
    <property type="match status" value="1"/>
</dbReference>
<dbReference type="GO" id="GO:0016020">
    <property type="term" value="C:membrane"/>
    <property type="evidence" value="ECO:0007669"/>
    <property type="project" value="TreeGrafter"/>
</dbReference>
<evidence type="ECO:0000256" key="1">
    <source>
        <dbReference type="SAM" id="Phobius"/>
    </source>
</evidence>
<dbReference type="PANTHER" id="PTHR19353:SF19">
    <property type="entry name" value="DELTA(5) FATTY ACID DESATURASE C-RELATED"/>
    <property type="match status" value="1"/>
</dbReference>
<organism evidence="3 4">
    <name type="scientific">Paraburkholderia sprentiae WSM5005</name>
    <dbReference type="NCBI Taxonomy" id="754502"/>
    <lineage>
        <taxon>Bacteria</taxon>
        <taxon>Pseudomonadati</taxon>
        <taxon>Pseudomonadota</taxon>
        <taxon>Betaproteobacteria</taxon>
        <taxon>Burkholderiales</taxon>
        <taxon>Burkholderiaceae</taxon>
        <taxon>Paraburkholderia</taxon>
    </lineage>
</organism>
<gene>
    <name evidence="3" type="ORF">BJG93_27550</name>
</gene>
<dbReference type="STRING" id="754502.BJG93_27550"/>